<reference evidence="2" key="1">
    <citation type="journal article" date="2013" name="Mol. Plant Microbe Interact.">
        <title>Global aspects of pacC regulation of pathogenicity genes in Colletotrichum gloeosporioides as revealed by transcriptome analysis.</title>
        <authorList>
            <person name="Alkan N."/>
            <person name="Meng X."/>
            <person name="Friedlander G."/>
            <person name="Reuveni E."/>
            <person name="Sukno S."/>
            <person name="Sherman A."/>
            <person name="Thon M."/>
            <person name="Fluhr R."/>
            <person name="Prusky D."/>
        </authorList>
    </citation>
    <scope>NUCLEOTIDE SEQUENCE [LARGE SCALE GENOMIC DNA]</scope>
    <source>
        <strain evidence="2">Cg-14</strain>
    </source>
</reference>
<dbReference type="Proteomes" id="UP000015530">
    <property type="component" value="Unassembled WGS sequence"/>
</dbReference>
<dbReference type="EMBL" id="AMYD01003603">
    <property type="protein sequence ID" value="EQB45903.1"/>
    <property type="molecule type" value="Genomic_DNA"/>
</dbReference>
<dbReference type="HOGENOM" id="CLU_3439489_0_0_1"/>
<evidence type="ECO:0000313" key="2">
    <source>
        <dbReference type="Proteomes" id="UP000015530"/>
    </source>
</evidence>
<accession>T0JZD0</accession>
<gene>
    <name evidence="1" type="ORF">CGLO_15147</name>
</gene>
<organism evidence="1 2">
    <name type="scientific">Colletotrichum gloeosporioides (strain Cg-14)</name>
    <name type="common">Anthracnose fungus</name>
    <name type="synonym">Glomerella cingulata</name>
    <dbReference type="NCBI Taxonomy" id="1237896"/>
    <lineage>
        <taxon>Eukaryota</taxon>
        <taxon>Fungi</taxon>
        <taxon>Dikarya</taxon>
        <taxon>Ascomycota</taxon>
        <taxon>Pezizomycotina</taxon>
        <taxon>Sordariomycetes</taxon>
        <taxon>Hypocreomycetidae</taxon>
        <taxon>Glomerellales</taxon>
        <taxon>Glomerellaceae</taxon>
        <taxon>Colletotrichum</taxon>
        <taxon>Colletotrichum gloeosporioides species complex</taxon>
    </lineage>
</organism>
<sequence length="8" mass="1063">MFTYYLLI</sequence>
<evidence type="ECO:0000313" key="1">
    <source>
        <dbReference type="EMBL" id="EQB45903.1"/>
    </source>
</evidence>
<protein>
    <submittedName>
        <fullName evidence="1">Uncharacterized protein</fullName>
    </submittedName>
</protein>
<comment type="caution">
    <text evidence="1">The sequence shown here is derived from an EMBL/GenBank/DDBJ whole genome shotgun (WGS) entry which is preliminary data.</text>
</comment>
<proteinExistence type="predicted"/>
<name>T0JZD0_COLGC</name>